<keyword evidence="3" id="KW-1185">Reference proteome</keyword>
<organism evidence="2 3">
    <name type="scientific">Mesorhabditis spiculigera</name>
    <dbReference type="NCBI Taxonomy" id="96644"/>
    <lineage>
        <taxon>Eukaryota</taxon>
        <taxon>Metazoa</taxon>
        <taxon>Ecdysozoa</taxon>
        <taxon>Nematoda</taxon>
        <taxon>Chromadorea</taxon>
        <taxon>Rhabditida</taxon>
        <taxon>Rhabditina</taxon>
        <taxon>Rhabditomorpha</taxon>
        <taxon>Rhabditoidea</taxon>
        <taxon>Rhabditidae</taxon>
        <taxon>Mesorhabditinae</taxon>
        <taxon>Mesorhabditis</taxon>
    </lineage>
</organism>
<dbReference type="EMBL" id="CATQJA010001300">
    <property type="protein sequence ID" value="CAJ0566711.1"/>
    <property type="molecule type" value="Genomic_DNA"/>
</dbReference>
<comment type="caution">
    <text evidence="2">The sequence shown here is derived from an EMBL/GenBank/DDBJ whole genome shotgun (WGS) entry which is preliminary data.</text>
</comment>
<feature type="signal peptide" evidence="1">
    <location>
        <begin position="1"/>
        <end position="22"/>
    </location>
</feature>
<keyword evidence="1" id="KW-0732">Signal</keyword>
<proteinExistence type="predicted"/>
<dbReference type="AlphaFoldDB" id="A0AA36FYE3"/>
<protein>
    <submittedName>
        <fullName evidence="2">Uncharacterized protein</fullName>
    </submittedName>
</protein>
<accession>A0AA36FYE3</accession>
<feature type="chain" id="PRO_5041235661" evidence="1">
    <location>
        <begin position="23"/>
        <end position="302"/>
    </location>
</feature>
<evidence type="ECO:0000313" key="2">
    <source>
        <dbReference type="EMBL" id="CAJ0566711.1"/>
    </source>
</evidence>
<feature type="non-terminal residue" evidence="2">
    <location>
        <position position="302"/>
    </location>
</feature>
<name>A0AA36FYE3_9BILA</name>
<evidence type="ECO:0000256" key="1">
    <source>
        <dbReference type="SAM" id="SignalP"/>
    </source>
</evidence>
<dbReference type="Proteomes" id="UP001177023">
    <property type="component" value="Unassembled WGS sequence"/>
</dbReference>
<gene>
    <name evidence="2" type="ORF">MSPICULIGERA_LOCUS5300</name>
</gene>
<sequence length="302" mass="34342">MHLWSILLHVVVILGFLSLATAEITEETTDPGAKVFDSIMHKNWTLANFGEMLPEFDAFVANSAKFAERIDEAKKSGKTPSSFDKTKVQMFREFLNDDLIGGIEKYLVAYPKRTALLQEVRELMLCQTRDAFSKKLNMLDAFSRIESHPNWTPVLSPDEDDEYEMNKDEYLVCSISDWNKRFGCIADEYNATLTGLVGASRPAVTRQLRSLNNRPANAPFFLLTFGTRGCLLEETKAIYASDPESMLQIARPLMKLMKQLYLYGDICKHVENGSSDYAARETRERFAKIQQTIKERLARAPA</sequence>
<reference evidence="2" key="1">
    <citation type="submission" date="2023-06" db="EMBL/GenBank/DDBJ databases">
        <authorList>
            <person name="Delattre M."/>
        </authorList>
    </citation>
    <scope>NUCLEOTIDE SEQUENCE</scope>
    <source>
        <strain evidence="2">AF72</strain>
    </source>
</reference>
<evidence type="ECO:0000313" key="3">
    <source>
        <dbReference type="Proteomes" id="UP001177023"/>
    </source>
</evidence>